<feature type="region of interest" description="Disordered" evidence="1">
    <location>
        <begin position="26"/>
        <end position="54"/>
    </location>
</feature>
<name>A0A699GTX6_TANCI</name>
<sequence length="136" mass="15493">MSSSPPHLLSTMERFATMVENVSWATTKDVPSAGQTTASPVEGEKNTNPMDAKPNLHDELVDLLGIDVVTQYYNKMLLYDQYCDKMLKRRKSSKITNCDVKENQEKDKIGSKPDKNGKRGEAWKNKKQLQSREKEK</sequence>
<feature type="compositionally biased region" description="Basic and acidic residues" evidence="1">
    <location>
        <begin position="99"/>
        <end position="136"/>
    </location>
</feature>
<evidence type="ECO:0000256" key="1">
    <source>
        <dbReference type="SAM" id="MobiDB-lite"/>
    </source>
</evidence>
<feature type="region of interest" description="Disordered" evidence="1">
    <location>
        <begin position="93"/>
        <end position="136"/>
    </location>
</feature>
<organism evidence="2">
    <name type="scientific">Tanacetum cinerariifolium</name>
    <name type="common">Dalmatian daisy</name>
    <name type="synonym">Chrysanthemum cinerariifolium</name>
    <dbReference type="NCBI Taxonomy" id="118510"/>
    <lineage>
        <taxon>Eukaryota</taxon>
        <taxon>Viridiplantae</taxon>
        <taxon>Streptophyta</taxon>
        <taxon>Embryophyta</taxon>
        <taxon>Tracheophyta</taxon>
        <taxon>Spermatophyta</taxon>
        <taxon>Magnoliopsida</taxon>
        <taxon>eudicotyledons</taxon>
        <taxon>Gunneridae</taxon>
        <taxon>Pentapetalae</taxon>
        <taxon>asterids</taxon>
        <taxon>campanulids</taxon>
        <taxon>Asterales</taxon>
        <taxon>Asteraceae</taxon>
        <taxon>Asteroideae</taxon>
        <taxon>Anthemideae</taxon>
        <taxon>Anthemidinae</taxon>
        <taxon>Tanacetum</taxon>
    </lineage>
</organism>
<reference evidence="2" key="1">
    <citation type="journal article" date="2019" name="Sci. Rep.">
        <title>Draft genome of Tanacetum cinerariifolium, the natural source of mosquito coil.</title>
        <authorList>
            <person name="Yamashiro T."/>
            <person name="Shiraishi A."/>
            <person name="Satake H."/>
            <person name="Nakayama K."/>
        </authorList>
    </citation>
    <scope>NUCLEOTIDE SEQUENCE</scope>
</reference>
<proteinExistence type="predicted"/>
<comment type="caution">
    <text evidence="2">The sequence shown here is derived from an EMBL/GenBank/DDBJ whole genome shotgun (WGS) entry which is preliminary data.</text>
</comment>
<dbReference type="AlphaFoldDB" id="A0A699GTX6"/>
<accession>A0A699GTX6</accession>
<dbReference type="EMBL" id="BKCJ010051842">
    <property type="protein sequence ID" value="GEW27658.1"/>
    <property type="molecule type" value="Genomic_DNA"/>
</dbReference>
<gene>
    <name evidence="2" type="ORF">Tci_199634</name>
</gene>
<protein>
    <submittedName>
        <fullName evidence="2">Uncharacterized protein</fullName>
    </submittedName>
</protein>
<evidence type="ECO:0000313" key="2">
    <source>
        <dbReference type="EMBL" id="GEW27658.1"/>
    </source>
</evidence>